<dbReference type="OrthoDB" id="551633at2759"/>
<comment type="subcellular location">
    <subcellularLocation>
        <location evidence="1">Nucleus</location>
        <location evidence="1">Nucleolus</location>
    </subcellularLocation>
</comment>
<keyword evidence="4" id="KW-0539">Nucleus</keyword>
<dbReference type="PANTHER" id="PTHR14577:SF0">
    <property type="entry name" value="NUCLEOLAR PROTEIN 12"/>
    <property type="match status" value="1"/>
</dbReference>
<accession>A0A1Y1W0P4</accession>
<sequence>MADNTALLTSGAKIYSKKRKAKKEQVEEVTFDPKARRTFLTGFHKRKQERRERAITLAKEKEREERREMRREKRDQERQTIAQKIRESKIFYGVPLSEDEEDEGEDEDEEVAVLTGEDSVTTVTVTKDFDPTNIDDESLGLKKMTPNELAVDLKRKAEQADASESEEEAPKKKAKKKTKKFRYETHAKRRDRNSKTAAAKSKVAARHAASGKKSKK</sequence>
<dbReference type="GeneID" id="63806483"/>
<dbReference type="EMBL" id="MCFD01000013">
    <property type="protein sequence ID" value="ORX67068.1"/>
    <property type="molecule type" value="Genomic_DNA"/>
</dbReference>
<keyword evidence="7" id="KW-1185">Reference proteome</keyword>
<evidence type="ECO:0000313" key="7">
    <source>
        <dbReference type="Proteomes" id="UP000193922"/>
    </source>
</evidence>
<keyword evidence="3" id="KW-0175">Coiled coil</keyword>
<evidence type="ECO:0000256" key="1">
    <source>
        <dbReference type="ARBA" id="ARBA00004604"/>
    </source>
</evidence>
<dbReference type="Proteomes" id="UP000193922">
    <property type="component" value="Unassembled WGS sequence"/>
</dbReference>
<dbReference type="RefSeq" id="XP_040740990.1">
    <property type="nucleotide sequence ID" value="XM_040889835.1"/>
</dbReference>
<feature type="region of interest" description="Disordered" evidence="5">
    <location>
        <begin position="127"/>
        <end position="146"/>
    </location>
</feature>
<evidence type="ECO:0008006" key="8">
    <source>
        <dbReference type="Google" id="ProtNLM"/>
    </source>
</evidence>
<reference evidence="6 7" key="1">
    <citation type="submission" date="2016-07" db="EMBL/GenBank/DDBJ databases">
        <title>Pervasive Adenine N6-methylation of Active Genes in Fungi.</title>
        <authorList>
            <consortium name="DOE Joint Genome Institute"/>
            <person name="Mondo S.J."/>
            <person name="Dannebaum R.O."/>
            <person name="Kuo R.C."/>
            <person name="Labutti K."/>
            <person name="Haridas S."/>
            <person name="Kuo A."/>
            <person name="Salamov A."/>
            <person name="Ahrendt S.R."/>
            <person name="Lipzen A."/>
            <person name="Sullivan W."/>
            <person name="Andreopoulos W.B."/>
            <person name="Clum A."/>
            <person name="Lindquist E."/>
            <person name="Daum C."/>
            <person name="Ramamoorthy G.K."/>
            <person name="Gryganskyi A."/>
            <person name="Culley D."/>
            <person name="Magnuson J.K."/>
            <person name="James T.Y."/>
            <person name="O'Malley M.A."/>
            <person name="Stajich J.E."/>
            <person name="Spatafora J.W."/>
            <person name="Visel A."/>
            <person name="Grigoriev I.V."/>
        </authorList>
    </citation>
    <scope>NUCLEOTIDE SEQUENCE [LARGE SCALE GENOMIC DNA]</scope>
    <source>
        <strain evidence="6 7">ATCC 12442</strain>
    </source>
</reference>
<evidence type="ECO:0000256" key="3">
    <source>
        <dbReference type="ARBA" id="ARBA00023054"/>
    </source>
</evidence>
<dbReference type="GO" id="GO:0019843">
    <property type="term" value="F:rRNA binding"/>
    <property type="evidence" value="ECO:0007669"/>
    <property type="project" value="TreeGrafter"/>
</dbReference>
<dbReference type="AlphaFoldDB" id="A0A1Y1W0P4"/>
<gene>
    <name evidence="6" type="ORF">DL89DRAFT_285739</name>
</gene>
<proteinExistence type="inferred from homology"/>
<dbReference type="GO" id="GO:0005730">
    <property type="term" value="C:nucleolus"/>
    <property type="evidence" value="ECO:0007669"/>
    <property type="project" value="UniProtKB-SubCell"/>
</dbReference>
<comment type="similarity">
    <text evidence="2">Belongs to the RRP17 family.</text>
</comment>
<dbReference type="InterPro" id="IPR019186">
    <property type="entry name" value="Nucleolar_protein_12"/>
</dbReference>
<evidence type="ECO:0000313" key="6">
    <source>
        <dbReference type="EMBL" id="ORX67068.1"/>
    </source>
</evidence>
<dbReference type="STRING" id="61395.A0A1Y1W0P4"/>
<evidence type="ECO:0000256" key="2">
    <source>
        <dbReference type="ARBA" id="ARBA00007175"/>
    </source>
</evidence>
<dbReference type="PANTHER" id="PTHR14577">
    <property type="entry name" value="NUCLEOLAR PROTEIN 12"/>
    <property type="match status" value="1"/>
</dbReference>
<feature type="region of interest" description="Disordered" evidence="5">
    <location>
        <begin position="153"/>
        <end position="216"/>
    </location>
</feature>
<dbReference type="Pfam" id="PF09805">
    <property type="entry name" value="Nop25"/>
    <property type="match status" value="1"/>
</dbReference>
<feature type="compositionally biased region" description="Basic residues" evidence="5">
    <location>
        <begin position="203"/>
        <end position="216"/>
    </location>
</feature>
<organism evidence="6 7">
    <name type="scientific">Linderina pennispora</name>
    <dbReference type="NCBI Taxonomy" id="61395"/>
    <lineage>
        <taxon>Eukaryota</taxon>
        <taxon>Fungi</taxon>
        <taxon>Fungi incertae sedis</taxon>
        <taxon>Zoopagomycota</taxon>
        <taxon>Kickxellomycotina</taxon>
        <taxon>Kickxellomycetes</taxon>
        <taxon>Kickxellales</taxon>
        <taxon>Kickxellaceae</taxon>
        <taxon>Linderina</taxon>
    </lineage>
</organism>
<protein>
    <recommendedName>
        <fullName evidence="8">Nucleolar protein 12</fullName>
    </recommendedName>
</protein>
<feature type="compositionally biased region" description="Acidic residues" evidence="5">
    <location>
        <begin position="97"/>
        <end position="111"/>
    </location>
</feature>
<name>A0A1Y1W0P4_9FUNG</name>
<evidence type="ECO:0000256" key="4">
    <source>
        <dbReference type="ARBA" id="ARBA00023242"/>
    </source>
</evidence>
<evidence type="ECO:0000256" key="5">
    <source>
        <dbReference type="SAM" id="MobiDB-lite"/>
    </source>
</evidence>
<comment type="caution">
    <text evidence="6">The sequence shown here is derived from an EMBL/GenBank/DDBJ whole genome shotgun (WGS) entry which is preliminary data.</text>
</comment>
<feature type="region of interest" description="Disordered" evidence="5">
    <location>
        <begin position="60"/>
        <end position="80"/>
    </location>
</feature>
<feature type="region of interest" description="Disordered" evidence="5">
    <location>
        <begin position="92"/>
        <end position="117"/>
    </location>
</feature>